<reference evidence="5 6" key="1">
    <citation type="submission" date="2023-05" db="EMBL/GenBank/DDBJ databases">
        <title>Lysobacter sp. strain LF1 Genome sequencing and assembly.</title>
        <authorList>
            <person name="Jung Y."/>
        </authorList>
    </citation>
    <scope>NUCLEOTIDE SEQUENCE [LARGE SCALE GENOMIC DNA]</scope>
    <source>
        <strain evidence="5 6">LF1</strain>
    </source>
</reference>
<dbReference type="PANTHER" id="PTHR44227:SF3">
    <property type="entry name" value="PROTEIN O-MANNOSYL-TRANSFERASE TMTC4"/>
    <property type="match status" value="1"/>
</dbReference>
<dbReference type="Gene3D" id="1.25.40.10">
    <property type="entry name" value="Tetratricopeptide repeat domain"/>
    <property type="match status" value="1"/>
</dbReference>
<dbReference type="InterPro" id="IPR011990">
    <property type="entry name" value="TPR-like_helical_dom_sf"/>
</dbReference>
<dbReference type="InterPro" id="IPR038731">
    <property type="entry name" value="RgtA/B/C-like"/>
</dbReference>
<feature type="domain" description="Glycosyltransferase RgtA/B/C/D-like" evidence="4">
    <location>
        <begin position="76"/>
        <end position="244"/>
    </location>
</feature>
<feature type="transmembrane region" description="Helical" evidence="3">
    <location>
        <begin position="230"/>
        <end position="253"/>
    </location>
</feature>
<evidence type="ECO:0000256" key="1">
    <source>
        <dbReference type="ARBA" id="ARBA00022737"/>
    </source>
</evidence>
<evidence type="ECO:0000256" key="2">
    <source>
        <dbReference type="ARBA" id="ARBA00022803"/>
    </source>
</evidence>
<accession>A0ABT6XFJ5</accession>
<evidence type="ECO:0000256" key="3">
    <source>
        <dbReference type="SAM" id="Phobius"/>
    </source>
</evidence>
<comment type="caution">
    <text evidence="5">The sequence shown here is derived from an EMBL/GenBank/DDBJ whole genome shotgun (WGS) entry which is preliminary data.</text>
</comment>
<keyword evidence="2" id="KW-0802">TPR repeat</keyword>
<feature type="transmembrane region" description="Helical" evidence="3">
    <location>
        <begin position="306"/>
        <end position="324"/>
    </location>
</feature>
<feature type="transmembrane region" description="Helical" evidence="3">
    <location>
        <begin position="152"/>
        <end position="168"/>
    </location>
</feature>
<keyword evidence="3" id="KW-0472">Membrane</keyword>
<dbReference type="Proteomes" id="UP001321580">
    <property type="component" value="Unassembled WGS sequence"/>
</dbReference>
<dbReference type="GO" id="GO:0016757">
    <property type="term" value="F:glycosyltransferase activity"/>
    <property type="evidence" value="ECO:0007669"/>
    <property type="project" value="UniProtKB-KW"/>
</dbReference>
<keyword evidence="5" id="KW-0808">Transferase</keyword>
<dbReference type="RefSeq" id="WP_283212273.1">
    <property type="nucleotide sequence ID" value="NZ_JASGBI010000001.1"/>
</dbReference>
<evidence type="ECO:0000313" key="6">
    <source>
        <dbReference type="Proteomes" id="UP001321580"/>
    </source>
</evidence>
<evidence type="ECO:0000313" key="5">
    <source>
        <dbReference type="EMBL" id="MDI9238834.1"/>
    </source>
</evidence>
<keyword evidence="3" id="KW-1133">Transmembrane helix</keyword>
<proteinExistence type="predicted"/>
<protein>
    <submittedName>
        <fullName evidence="5">Glycosyltransferase family 39 protein</fullName>
        <ecNumber evidence="5">2.4.-.-</ecNumber>
    </submittedName>
</protein>
<keyword evidence="5" id="KW-0328">Glycosyltransferase</keyword>
<dbReference type="Pfam" id="PF13231">
    <property type="entry name" value="PMT_2"/>
    <property type="match status" value="1"/>
</dbReference>
<feature type="transmembrane region" description="Helical" evidence="3">
    <location>
        <begin position="180"/>
        <end position="210"/>
    </location>
</feature>
<feature type="transmembrane region" description="Helical" evidence="3">
    <location>
        <begin position="94"/>
        <end position="112"/>
    </location>
</feature>
<organism evidence="5 6">
    <name type="scientific">Lysobacter stagni</name>
    <dbReference type="NCBI Taxonomy" id="3045172"/>
    <lineage>
        <taxon>Bacteria</taxon>
        <taxon>Pseudomonadati</taxon>
        <taxon>Pseudomonadota</taxon>
        <taxon>Gammaproteobacteria</taxon>
        <taxon>Lysobacterales</taxon>
        <taxon>Lysobacteraceae</taxon>
        <taxon>Lysobacter</taxon>
    </lineage>
</organism>
<feature type="transmembrane region" description="Helical" evidence="3">
    <location>
        <begin position="331"/>
        <end position="350"/>
    </location>
</feature>
<keyword evidence="3" id="KW-0812">Transmembrane</keyword>
<feature type="transmembrane region" description="Helical" evidence="3">
    <location>
        <begin position="362"/>
        <end position="379"/>
    </location>
</feature>
<name>A0ABT6XFJ5_9GAMM</name>
<evidence type="ECO:0000259" key="4">
    <source>
        <dbReference type="Pfam" id="PF13231"/>
    </source>
</evidence>
<feature type="transmembrane region" description="Helical" evidence="3">
    <location>
        <begin position="391"/>
        <end position="411"/>
    </location>
</feature>
<dbReference type="InterPro" id="IPR052346">
    <property type="entry name" value="O-mannosyl-transferase_TMTC"/>
</dbReference>
<sequence>MHVRRKSLLLSLLLAFLTAAILAPGLSGGFLLDDFPNIVTNTRVHAQSLNWDSLVKAASAYQAGSYGRPLATISFAIDYSIGGKDPWVFKLSSLLVHVINALLVFWLVRRLFSLDSDGKQRGIAAAFAVSLIWAIHPIQVSSALYVVQRMETLSLTFVLLALLAYLRGRVLQQSGDRRGWLWLGGSALLAGVGMLGKETAALFPLYTLALELTVLGFRAGNPLTTRTLKWAYALGLGAALLVFVFAVLPPYLAPHAFDGRDFTLYERLLTQCRVLCLYLGQILLPLPSSLTFYYDNYAKSTGWLSPPTTLLCALLLVALLAGAWRLRRTMPYLALGILWFFAGHALTSNVFNLELVFEHRNYFALLGVLLALAELVRLVPSPDGPTLKRTAVAAVVVGFGFLALLRASTWGNQLHLAMDLVAKNPASTRASSDLATLYIALSGSDPNSPFFDMGRQEFERGSRLPNASPLPEQGLILMAATTGQPVDPAWWDRIIHKVRTRPVGTQEIMAVAGLMQQRYRGIELDDRRLSELYGTLLDRAPMPASMYAQYGDFALKYLKDEALADRMFVAAIERNPKDDAYAQQVLGTLVEDGHVRQAKAVMERAHAIGLIQNKGG</sequence>
<dbReference type="PANTHER" id="PTHR44227">
    <property type="match status" value="1"/>
</dbReference>
<dbReference type="EMBL" id="JASGBI010000001">
    <property type="protein sequence ID" value="MDI9238834.1"/>
    <property type="molecule type" value="Genomic_DNA"/>
</dbReference>
<keyword evidence="6" id="KW-1185">Reference proteome</keyword>
<feature type="transmembrane region" description="Helical" evidence="3">
    <location>
        <begin position="124"/>
        <end position="146"/>
    </location>
</feature>
<keyword evidence="1" id="KW-0677">Repeat</keyword>
<gene>
    <name evidence="5" type="ORF">QLQ15_07890</name>
</gene>
<dbReference type="EC" id="2.4.-.-" evidence="5"/>